<dbReference type="GO" id="GO:0005096">
    <property type="term" value="F:GTPase activator activity"/>
    <property type="evidence" value="ECO:0007669"/>
    <property type="project" value="UniProtKB-KW"/>
</dbReference>
<dbReference type="GeneTree" id="ENSGT00940000161180"/>
<dbReference type="GO" id="GO:0005085">
    <property type="term" value="F:guanyl-nucleotide exchange factor activity"/>
    <property type="evidence" value="ECO:0007669"/>
    <property type="project" value="UniProtKB-KW"/>
</dbReference>
<accession>A0A8V8TP90</accession>
<keyword evidence="8" id="KW-0472">Membrane</keyword>
<feature type="domain" description="PH" evidence="11">
    <location>
        <begin position="647"/>
        <end position="760"/>
    </location>
</feature>
<keyword evidence="15 16" id="KW-1267">Proteomics identification</keyword>
<dbReference type="InterPro" id="IPR001849">
    <property type="entry name" value="PH_domain"/>
</dbReference>
<dbReference type="PROSITE" id="PS50010">
    <property type="entry name" value="DH_2"/>
    <property type="match status" value="1"/>
</dbReference>
<dbReference type="Pfam" id="PF17838">
    <property type="entry name" value="PH_16"/>
    <property type="match status" value="1"/>
</dbReference>
<dbReference type="SMART" id="SM00233">
    <property type="entry name" value="PH"/>
    <property type="match status" value="1"/>
</dbReference>
<keyword evidence="7" id="KW-0175">Coiled coil</keyword>
<dbReference type="GO" id="GO:0007186">
    <property type="term" value="P:G protein-coupled receptor signaling pathway"/>
    <property type="evidence" value="ECO:0007669"/>
    <property type="project" value="InterPro"/>
</dbReference>
<dbReference type="InterPro" id="IPR044926">
    <property type="entry name" value="RGS_subdomain_2"/>
</dbReference>
<reference evidence="13 14" key="2">
    <citation type="journal article" date="2004" name="Nature">
        <title>The DNA sequence and biology of human chromosome 19.</title>
        <authorList>
            <person name="Grimwood J."/>
            <person name="Gordon L.A."/>
            <person name="Olsen A."/>
            <person name="Terry A."/>
            <person name="Schmutz J."/>
            <person name="Lamerdin J."/>
            <person name="Hellsten U."/>
            <person name="Goodstein D."/>
            <person name="Couronne O."/>
            <person name="Tran-Gyamfi M."/>
            <person name="Aerts A."/>
            <person name="Altherr M."/>
            <person name="Ashworth L."/>
            <person name="Bajorek E."/>
            <person name="Black S."/>
            <person name="Branscomb E."/>
            <person name="Caenepeel S."/>
            <person name="Carrano A."/>
            <person name="Caoile C."/>
            <person name="Chan Y.M."/>
            <person name="Christensen M."/>
            <person name="Cleland C.A."/>
            <person name="Copeland A."/>
            <person name="Dalin E."/>
            <person name="Dehal P."/>
            <person name="Denys M."/>
            <person name="Detter J.C."/>
            <person name="Escobar J."/>
            <person name="Flowers D."/>
            <person name="Fotopulos D."/>
            <person name="Garcia C."/>
            <person name="Georgescu A.M."/>
            <person name="Glavina T."/>
            <person name="Gomez M."/>
            <person name="Gonzales E."/>
            <person name="Groza M."/>
            <person name="Hammon N."/>
            <person name="Hawkins T."/>
            <person name="Haydu L."/>
            <person name="Ho I."/>
            <person name="Huang W."/>
            <person name="Israni S."/>
            <person name="Jett J."/>
            <person name="Kadner K."/>
            <person name="Kimball H."/>
            <person name="Kobayashi A."/>
            <person name="Larionov V."/>
            <person name="Leem S.H."/>
            <person name="Lopez F."/>
            <person name="Lou Y."/>
            <person name="Lowry S."/>
            <person name="Malfatti S."/>
            <person name="Martinez D."/>
            <person name="McCready P."/>
            <person name="Medina C."/>
            <person name="Morgan J."/>
            <person name="Nelson K."/>
            <person name="Nolan M."/>
            <person name="Ovcharenko I."/>
            <person name="Pitluck S."/>
            <person name="Pollard M."/>
            <person name="Popkie A.P."/>
            <person name="Predki P."/>
            <person name="Quan G."/>
            <person name="Ramirez L."/>
            <person name="Rash S."/>
            <person name="Retterer J."/>
            <person name="Rodriguez A."/>
            <person name="Rogers S."/>
            <person name="Salamov A."/>
            <person name="Salazar A."/>
            <person name="She X."/>
            <person name="Smith D."/>
            <person name="Slezak T."/>
            <person name="Solovyev V."/>
            <person name="Thayer N."/>
            <person name="Tice H."/>
            <person name="Tsai M."/>
            <person name="Ustaszewska A."/>
            <person name="Vo N."/>
            <person name="Wagner M."/>
            <person name="Wheeler J."/>
            <person name="Wu K."/>
            <person name="Xie G."/>
            <person name="Yang J."/>
            <person name="Dubchak I."/>
            <person name="Furey T.S."/>
            <person name="DeJong P."/>
            <person name="Dickson M."/>
            <person name="Gordon D."/>
            <person name="Eichler E.E."/>
            <person name="Pennacchio L.A."/>
            <person name="Richardson P."/>
            <person name="Stubbs L."/>
            <person name="Rokhsar D.S."/>
            <person name="Myers R.M."/>
            <person name="Rubin E.M."/>
            <person name="Lucas S.M."/>
        </authorList>
    </citation>
    <scope>NUCLEOTIDE SEQUENCE [LARGE SCALE GENOMIC DNA]</scope>
</reference>
<dbReference type="EMBL" id="AC010616">
    <property type="status" value="NOT_ANNOTATED_CDS"/>
    <property type="molecule type" value="Genomic_DNA"/>
</dbReference>
<dbReference type="PANTHER" id="PTHR45872:SF4">
    <property type="entry name" value="RHO GUANINE NUCLEOTIDE EXCHANGE FACTOR 1"/>
    <property type="match status" value="1"/>
</dbReference>
<dbReference type="GO" id="GO:0005737">
    <property type="term" value="C:cytoplasm"/>
    <property type="evidence" value="ECO:0007669"/>
    <property type="project" value="UniProtKB-SubCell"/>
</dbReference>
<organism evidence="13 14">
    <name type="scientific">Homo sapiens</name>
    <name type="common">Human</name>
    <dbReference type="NCBI Taxonomy" id="9606"/>
    <lineage>
        <taxon>Eukaryota</taxon>
        <taxon>Metazoa</taxon>
        <taxon>Chordata</taxon>
        <taxon>Craniata</taxon>
        <taxon>Vertebrata</taxon>
        <taxon>Euteleostomi</taxon>
        <taxon>Mammalia</taxon>
        <taxon>Eutheria</taxon>
        <taxon>Euarchontoglires</taxon>
        <taxon>Primates</taxon>
        <taxon>Haplorrhini</taxon>
        <taxon>Catarrhini</taxon>
        <taxon>Hominidae</taxon>
        <taxon>Homo</taxon>
    </lineage>
</organism>
<evidence type="ECO:0000313" key="13">
    <source>
        <dbReference type="Ensembl" id="ENSP00000514042.1"/>
    </source>
</evidence>
<dbReference type="Ensembl" id="ENST00000698932.1">
    <property type="protein sequence ID" value="ENSP00000514042.1"/>
    <property type="gene ID" value="ENSG00000076928.20"/>
</dbReference>
<dbReference type="SMR" id="A0A8V8TP90"/>
<dbReference type="OpenTargets" id="ENSG00000076928"/>
<dbReference type="CDD" id="cd14679">
    <property type="entry name" value="PH_p115RhoGEF"/>
    <property type="match status" value="1"/>
</dbReference>
<gene>
    <name evidence="13" type="primary">ARHGEF1</name>
</gene>
<dbReference type="PANTHER" id="PTHR45872">
    <property type="entry name" value="RHO GUANINE NUCLEOTIDE EXCHANGE FACTOR 2, ISOFORM D"/>
    <property type="match status" value="1"/>
</dbReference>
<feature type="region of interest" description="Disordered" evidence="10">
    <location>
        <begin position="902"/>
        <end position="975"/>
    </location>
</feature>
<dbReference type="InterPro" id="IPR035899">
    <property type="entry name" value="DBL_dom_sf"/>
</dbReference>
<reference evidence="13 14" key="3">
    <citation type="journal article" date="2004" name="Nature">
        <title>Finishing the euchromatic sequence of the human genome.</title>
        <authorList>
            <consortium name="International Human Genome Sequencing Consortium"/>
        </authorList>
    </citation>
    <scope>NUCLEOTIDE SEQUENCE [LARGE SCALE GENOMIC DNA]</scope>
</reference>
<reference evidence="13 14" key="1">
    <citation type="journal article" date="2001" name="Nature">
        <title>Initial sequencing and analysis of the human genome.</title>
        <authorList>
            <consortium name="International Human Genome Sequencing Consortium"/>
            <person name="Lander E.S."/>
            <person name="Linton L.M."/>
            <person name="Birren B."/>
            <person name="Nusbaum C."/>
            <person name="Zody M.C."/>
            <person name="Baldwin J."/>
            <person name="Devon K."/>
            <person name="Dewar K."/>
            <person name="Doyle M."/>
            <person name="FitzHugh W."/>
            <person name="Funke R."/>
            <person name="Gage D."/>
            <person name="Harris K."/>
            <person name="Heaford A."/>
            <person name="Howland J."/>
            <person name="Kann L."/>
            <person name="Lehoczky J."/>
            <person name="LeVine R."/>
            <person name="McEwan P."/>
            <person name="McKernan K."/>
            <person name="Meldrim J."/>
            <person name="Mesirov J.P."/>
            <person name="Miranda C."/>
            <person name="Morris W."/>
            <person name="Naylor J."/>
            <person name="Raymond C."/>
            <person name="Rosetti M."/>
            <person name="Santos R."/>
            <person name="Sheridan A."/>
            <person name="Sougnez C."/>
            <person name="Stange-Thomann N."/>
            <person name="Stojanovic N."/>
            <person name="Subramanian A."/>
            <person name="Wyman D."/>
            <person name="Rogers J."/>
            <person name="Sulston J."/>
            <person name="Ainscough R."/>
            <person name="Beck S."/>
            <person name="Bentley D."/>
            <person name="Burton J."/>
            <person name="Clee C."/>
            <person name="Carter N."/>
            <person name="Coulson A."/>
            <person name="Deadman R."/>
            <person name="Deloukas P."/>
            <person name="Dunham A."/>
            <person name="Dunham I."/>
            <person name="Durbin R."/>
            <person name="French L."/>
            <person name="Grafham D."/>
            <person name="Gregory S."/>
            <person name="Hubbard T."/>
            <person name="Humphray S."/>
            <person name="Hunt A."/>
            <person name="Jones M."/>
            <person name="Lloyd C."/>
            <person name="McMurray A."/>
            <person name="Matthews L."/>
            <person name="Mercer S."/>
            <person name="Milne S."/>
            <person name="Mullikin J.C."/>
            <person name="Mungall A."/>
            <person name="Plumb R."/>
            <person name="Ross M."/>
            <person name="Shownkeen R."/>
            <person name="Sims S."/>
            <person name="Waterston R.H."/>
            <person name="Wilson R.K."/>
            <person name="Hillier L.W."/>
            <person name="McPherson J.D."/>
            <person name="Marra M.A."/>
            <person name="Mardis E.R."/>
            <person name="Fulton L.A."/>
            <person name="Chinwalla A.T."/>
            <person name="Pepin K.H."/>
            <person name="Gish W.R."/>
            <person name="Chissoe S.L."/>
            <person name="Wendl M.C."/>
            <person name="Delehaunty K.D."/>
            <person name="Miner T.L."/>
            <person name="Delehaunty A."/>
            <person name="Kramer J.B."/>
            <person name="Cook L.L."/>
            <person name="Fulton R.S."/>
            <person name="Johnson D.L."/>
            <person name="Minx P.J."/>
            <person name="Clifton S.W."/>
            <person name="Hawkins T."/>
            <person name="Branscomb E."/>
            <person name="Predki P."/>
            <person name="Richardson P."/>
            <person name="Wenning S."/>
            <person name="Slezak T."/>
            <person name="Doggett N."/>
            <person name="Cheng J.F."/>
            <person name="Olsen A."/>
            <person name="Lucas S."/>
            <person name="Elkin C."/>
            <person name="Uberbacher E."/>
            <person name="Frazier M."/>
            <person name="Gibbs R.A."/>
            <person name="Muzny D.M."/>
            <person name="Scherer S.E."/>
            <person name="Bouck J.B."/>
            <person name="Sodergren E.J."/>
            <person name="Worley K.C."/>
            <person name="Rives C.M."/>
            <person name="Gorrell J.H."/>
            <person name="Metzker M.L."/>
            <person name="Naylor S.L."/>
            <person name="Kucherlapati R.S."/>
            <person name="Nelson D.L."/>
            <person name="Weinstock G.M."/>
            <person name="Sakaki Y."/>
            <person name="Fujiyama A."/>
            <person name="Hattori M."/>
            <person name="Yada T."/>
            <person name="Toyoda A."/>
            <person name="Itoh T."/>
            <person name="Kawagoe C."/>
            <person name="Watanabe H."/>
            <person name="Totoki Y."/>
            <person name="Taylor T."/>
            <person name="Weissenbach J."/>
            <person name="Heilig R."/>
            <person name="Saurin W."/>
            <person name="Artiguenave F."/>
            <person name="Brottier P."/>
            <person name="Bruls T."/>
            <person name="Pelletier E."/>
            <person name="Robert C."/>
            <person name="Wincker P."/>
            <person name="Smith D.R."/>
            <person name="Doucette-Stamm L."/>
            <person name="Rubenfield M."/>
            <person name="Weinstock K."/>
            <person name="Lee H.M."/>
            <person name="Dubois J."/>
            <person name="Rosenthal A."/>
            <person name="Platzer M."/>
            <person name="Nyakatura G."/>
            <person name="Taudien S."/>
            <person name="Rump A."/>
            <person name="Yang H."/>
            <person name="Yu J."/>
            <person name="Wang J."/>
            <person name="Huang G."/>
            <person name="Gu J."/>
            <person name="Hood L."/>
            <person name="Rowen L."/>
            <person name="Madan A."/>
            <person name="Qin S."/>
            <person name="Davis R.W."/>
            <person name="Federspiel N.A."/>
            <person name="Abola A.P."/>
            <person name="Proctor M.J."/>
            <person name="Myers R.M."/>
            <person name="Schmutz J."/>
            <person name="Dickson M."/>
            <person name="Grimwood J."/>
            <person name="Cox D.R."/>
            <person name="Olson M.V."/>
            <person name="Kaul R."/>
            <person name="Raymond C."/>
            <person name="Shimizu N."/>
            <person name="Kawasaki K."/>
            <person name="Minoshima S."/>
            <person name="Evans G.A."/>
            <person name="Athanasiou M."/>
            <person name="Schultz R."/>
            <person name="Roe B.A."/>
            <person name="Chen F."/>
            <person name="Pan H."/>
            <person name="Ramser J."/>
            <person name="Lehrach H."/>
            <person name="Reinhardt R."/>
            <person name="McCombie W.R."/>
            <person name="de la Bastide M."/>
            <person name="Dedhia N."/>
            <person name="Blocker H."/>
            <person name="Hornischer K."/>
            <person name="Nordsiek G."/>
            <person name="Agarwala R."/>
            <person name="Aravind L."/>
            <person name="Bailey J.A."/>
            <person name="Bateman A."/>
            <person name="Batzoglou S."/>
            <person name="Birney E."/>
            <person name="Bork P."/>
            <person name="Brown D.G."/>
            <person name="Burge C.B."/>
            <person name="Cerutti L."/>
            <person name="Chen H.C."/>
            <person name="Church D."/>
            <person name="Clamp M."/>
            <person name="Copley R.R."/>
            <person name="Doerks T."/>
            <person name="Eddy S.R."/>
            <person name="Eichler E.E."/>
            <person name="Furey T.S."/>
            <person name="Galagan J."/>
            <person name="Gilbert J.G."/>
            <person name="Harmon C."/>
            <person name="Hayashizaki Y."/>
            <person name="Haussler D."/>
            <person name="Hermjakob H."/>
            <person name="Hokamp K."/>
            <person name="Jang W."/>
            <person name="Johnson L.S."/>
            <person name="Jones T.A."/>
            <person name="Kasif S."/>
            <person name="Kaspryzk A."/>
            <person name="Kennedy S."/>
            <person name="Kent W.J."/>
            <person name="Kitts P."/>
            <person name="Koonin E.V."/>
            <person name="Korf I."/>
            <person name="Kulp D."/>
            <person name="Lancet D."/>
            <person name="Lowe T.M."/>
            <person name="McLysaght A."/>
            <person name="Mikkelsen T."/>
            <person name="Moran J.V."/>
            <person name="Mulder N."/>
            <person name="Pollara V.J."/>
            <person name="Ponting C.P."/>
            <person name="Schuler G."/>
            <person name="Schultz J."/>
            <person name="Slater G."/>
            <person name="Smit A.F."/>
            <person name="Stupka E."/>
            <person name="Szustakowski J."/>
            <person name="Thierry-Mieg D."/>
            <person name="Thierry-Mieg J."/>
            <person name="Wagner L."/>
            <person name="Wallis J."/>
            <person name="Wheeler R."/>
            <person name="Williams A."/>
            <person name="Wolf Y.I."/>
            <person name="Wolfe K.H."/>
            <person name="Yang S.P."/>
            <person name="Yeh R.F."/>
            <person name="Collins F."/>
            <person name="Guyer M.S."/>
            <person name="Peterson J."/>
            <person name="Felsenfeld A."/>
            <person name="Wetterstrand K.A."/>
            <person name="Patrinos A."/>
            <person name="Morgan M.J."/>
            <person name="de Jong P."/>
            <person name="Catanese J.J."/>
            <person name="Osoegawa K."/>
            <person name="Shizuya H."/>
            <person name="Choi S."/>
            <person name="Chen Y.J."/>
        </authorList>
    </citation>
    <scope>NUCLEOTIDE SEQUENCE [LARGE SCALE GENOMIC DNA]</scope>
</reference>
<feature type="domain" description="DH" evidence="12">
    <location>
        <begin position="416"/>
        <end position="605"/>
    </location>
</feature>
<dbReference type="InterPro" id="IPR036305">
    <property type="entry name" value="RGS_sf"/>
</dbReference>
<keyword evidence="3" id="KW-0343">GTPase activation</keyword>
<keyword evidence="6" id="KW-0344">Guanine-nucleotide releasing factor</keyword>
<evidence type="ECO:0000259" key="11">
    <source>
        <dbReference type="PROSITE" id="PS50003"/>
    </source>
</evidence>
<dbReference type="InterPro" id="IPR037887">
    <property type="entry name" value="p115RhoGEF_RGS"/>
</dbReference>
<evidence type="ECO:0000256" key="8">
    <source>
        <dbReference type="ARBA" id="ARBA00023136"/>
    </source>
</evidence>
<dbReference type="Gene3D" id="2.30.29.30">
    <property type="entry name" value="Pleckstrin-homology domain (PH domain)/Phosphotyrosine-binding domain (PTB)"/>
    <property type="match status" value="1"/>
</dbReference>
<dbReference type="InterPro" id="IPR000219">
    <property type="entry name" value="DH_dom"/>
</dbReference>
<feature type="compositionally biased region" description="Low complexity" evidence="10">
    <location>
        <begin position="777"/>
        <end position="789"/>
    </location>
</feature>
<evidence type="ECO:0000256" key="2">
    <source>
        <dbReference type="ARBA" id="ARBA00004496"/>
    </source>
</evidence>
<dbReference type="SUPFAM" id="SSF48097">
    <property type="entry name" value="Regulator of G-protein signaling, RGS"/>
    <property type="match status" value="1"/>
</dbReference>
<feature type="region of interest" description="Disordered" evidence="10">
    <location>
        <begin position="233"/>
        <end position="413"/>
    </location>
</feature>
<protein>
    <recommendedName>
        <fullName evidence="9">Rho guanine nucleotide exchange factor 1</fullName>
    </recommendedName>
</protein>
<comment type="subcellular location">
    <subcellularLocation>
        <location evidence="2">Cytoplasm</location>
    </subcellularLocation>
    <subcellularLocation>
        <location evidence="1">Membrane</location>
    </subcellularLocation>
</comment>
<feature type="compositionally biased region" description="Basic and acidic residues" evidence="10">
    <location>
        <begin position="283"/>
        <end position="313"/>
    </location>
</feature>
<dbReference type="FunFam" id="1.10.167.10:FF:000012">
    <property type="entry name" value="Rho guanine nucleotide exchange factor 1"/>
    <property type="match status" value="1"/>
</dbReference>
<dbReference type="Gene3D" id="1.20.900.10">
    <property type="entry name" value="Dbl homology (DH) domain"/>
    <property type="match status" value="1"/>
</dbReference>
<evidence type="ECO:0000259" key="12">
    <source>
        <dbReference type="PROSITE" id="PS50010"/>
    </source>
</evidence>
<dbReference type="FunFam" id="2.30.29.30:FF:000072">
    <property type="entry name" value="Rho guanine nucleotide exchange factor 1"/>
    <property type="match status" value="1"/>
</dbReference>
<dbReference type="AlphaFoldDB" id="A0A8V8TP90"/>
<dbReference type="InterPro" id="IPR011993">
    <property type="entry name" value="PH-like_dom_sf"/>
</dbReference>
<dbReference type="Pfam" id="PF00621">
    <property type="entry name" value="RhoGEF"/>
    <property type="match status" value="1"/>
</dbReference>
<feature type="compositionally biased region" description="Acidic residues" evidence="10">
    <location>
        <begin position="365"/>
        <end position="381"/>
    </location>
</feature>
<evidence type="ECO:0000256" key="6">
    <source>
        <dbReference type="ARBA" id="ARBA00022658"/>
    </source>
</evidence>
<dbReference type="SUPFAM" id="SSF48065">
    <property type="entry name" value="DBL homology domain (DH-domain)"/>
    <property type="match status" value="1"/>
</dbReference>
<dbReference type="CDD" id="cd00160">
    <property type="entry name" value="RhoGEF"/>
    <property type="match status" value="1"/>
</dbReference>
<evidence type="ECO:0000256" key="3">
    <source>
        <dbReference type="ARBA" id="ARBA00022468"/>
    </source>
</evidence>
<dbReference type="GO" id="GO:0016020">
    <property type="term" value="C:membrane"/>
    <property type="evidence" value="ECO:0007669"/>
    <property type="project" value="UniProtKB-SubCell"/>
</dbReference>
<reference evidence="13" key="5">
    <citation type="submission" date="2025-09" db="UniProtKB">
        <authorList>
            <consortium name="Ensembl"/>
        </authorList>
    </citation>
    <scope>IDENTIFICATION</scope>
</reference>
<feature type="region of interest" description="Disordered" evidence="10">
    <location>
        <begin position="763"/>
        <end position="802"/>
    </location>
</feature>
<dbReference type="GO" id="GO:0001664">
    <property type="term" value="F:G protein-coupled receptor binding"/>
    <property type="evidence" value="ECO:0007669"/>
    <property type="project" value="InterPro"/>
</dbReference>
<evidence type="ECO:0007829" key="16">
    <source>
        <dbReference type="ProteomicsDB" id="A0A8V8TP90"/>
    </source>
</evidence>
<keyword evidence="4" id="KW-0963">Cytoplasm</keyword>
<reference evidence="13" key="4">
    <citation type="submission" date="2025-08" db="UniProtKB">
        <authorList>
            <consortium name="Ensembl"/>
        </authorList>
    </citation>
    <scope>IDENTIFICATION</scope>
</reference>
<dbReference type="CDD" id="cd08755">
    <property type="entry name" value="RGS_p115RhoGEF"/>
    <property type="match status" value="1"/>
</dbReference>
<dbReference type="InterPro" id="IPR041020">
    <property type="entry name" value="PH_16"/>
</dbReference>
<dbReference type="FunFam" id="1.20.900.10:FF:000006">
    <property type="entry name" value="Rho guanine nucleotide exchange factor (GEF) 11"/>
    <property type="match status" value="1"/>
</dbReference>
<keyword evidence="14" id="KW-1185">Reference proteome</keyword>
<name>A0A8V8TP90_HUMAN</name>
<dbReference type="Gene3D" id="1.10.167.10">
    <property type="entry name" value="Regulator of G-protein Signalling 4, domain 2"/>
    <property type="match status" value="1"/>
</dbReference>
<dbReference type="PROSITE" id="PS50003">
    <property type="entry name" value="PH_DOMAIN"/>
    <property type="match status" value="1"/>
</dbReference>
<feature type="compositionally biased region" description="Polar residues" evidence="10">
    <location>
        <begin position="912"/>
        <end position="924"/>
    </location>
</feature>
<dbReference type="Proteomes" id="UP000005640">
    <property type="component" value="Chromosome 19"/>
</dbReference>
<evidence type="ECO:0000256" key="7">
    <source>
        <dbReference type="ARBA" id="ARBA00023054"/>
    </source>
</evidence>
<dbReference type="SMART" id="SM00325">
    <property type="entry name" value="RhoGEF"/>
    <property type="match status" value="1"/>
</dbReference>
<dbReference type="Ensembl" id="ENST00000698932.1">
    <property type="protein sequence ID" value="ENSP00000514042.1"/>
    <property type="gene ID" value="ENSG00000076928.21"/>
</dbReference>
<keyword evidence="5" id="KW-0597">Phosphoprotein</keyword>
<evidence type="ECO:0000256" key="5">
    <source>
        <dbReference type="ARBA" id="ARBA00022553"/>
    </source>
</evidence>
<evidence type="ECO:0000256" key="9">
    <source>
        <dbReference type="ARBA" id="ARBA00072785"/>
    </source>
</evidence>
<evidence type="ECO:0000256" key="4">
    <source>
        <dbReference type="ARBA" id="ARBA00022490"/>
    </source>
</evidence>
<evidence type="ECO:0000313" key="14">
    <source>
        <dbReference type="Proteomes" id="UP000005640"/>
    </source>
</evidence>
<dbReference type="GO" id="GO:0051056">
    <property type="term" value="P:regulation of small GTPase mediated signal transduction"/>
    <property type="evidence" value="ECO:0007669"/>
    <property type="project" value="UniProtKB-ARBA"/>
</dbReference>
<dbReference type="InterPro" id="IPR015212">
    <property type="entry name" value="RGS-like_dom"/>
</dbReference>
<feature type="compositionally biased region" description="Basic and acidic residues" evidence="10">
    <location>
        <begin position="966"/>
        <end position="975"/>
    </location>
</feature>
<dbReference type="EMBL" id="AC243967">
    <property type="status" value="NOT_ANNOTATED_CDS"/>
    <property type="molecule type" value="Genomic_DNA"/>
</dbReference>
<sequence length="975" mass="109528">MEDFARGAASPGPSRPGLVPVSIIGAEDEDFENELETNSEEQNSQFQSLEQVKRRPAHLMALLQHVALQFEPGPLLCCLHADMLGSLGPKEAKKAFLDFYHSFLEKTAVLRVPVPPNVAFELDRTRADLISEDVQRRFVQEVVQSQQVAVGRQLEDFRSKRLMGMTPWEQELAQLEAWVGRDRASYEARERHVAERLLMHLEEMQHTISTDEEKSAAVVNAIGLYMRHLGVRTKSGDKKSGRNFFRKKVMGNRRSDEPAKTKKGLSSILDAARWNRGEPQVPDFRHLKAEVDAEKPGATDRKGGVGMPSRDRNIGAPGQDTPGVSLHPLSLDSPDREPGADAPLELGDSSPQGPMSLESLAPPESTDEGAETESPEPGDEGEPGRSGLELEPEEPPGWRELVPPDTLHSLPKSQVKRQEVISELLVTEAAHVRMLRVLHDLFFQPMAECLFFPLEELQNIFPSLDELIEVHSLFLDRLMKRRQESGYLIEEIGDVLLARFDGAEGSWFQKISSRFCSRQSFALEQLKAKQRKDPRFCAFVQEAESRPRCRRLQLKDMIPTEMQRLTKYPLLLQSIGQNTEEPTEREKVELAAECCREILHHVNQAVRDMEDLLRLKDYQRRLDLSHLRQSSDPMLSEFKNLDITKKKLVHEGPLTWRVTKDKAVEVHVLLLDDLLLLLQRQDERLLLKSHSRTLTPTPDGKTMLRPVLRLTSAMTREVATDHKAFYVLFTWDQEAQIYELVAQTVSERKNWCALITETAGSLKVPAPASRPKPRPSPSSTREPLLSSSENGNGGRETSPADARTERILSDLLPFCRPGPEGQLAATALRKGVGGGILPPETPPVSAWGELCPPAWLHLRFPPRKHPILTTTCEVGTAMMDAHFTDVETEVLTGKVTWPKSHRDEVRLRPAKSHTTFSGERQLSPGQPLEASTPRGENRSHGKTAVPRWIFRGQDSSVGSHQPHQRPGAETEVLRG</sequence>
<evidence type="ECO:0000256" key="10">
    <source>
        <dbReference type="SAM" id="MobiDB-lite"/>
    </source>
</evidence>
<dbReference type="OrthoDB" id="2272012at2759"/>
<dbReference type="HGNC" id="HGNC:681">
    <property type="gene designation" value="ARHGEF1"/>
</dbReference>
<dbReference type="Pfam" id="PF09128">
    <property type="entry name" value="RGS-like"/>
    <property type="match status" value="1"/>
</dbReference>
<proteinExistence type="evidence at protein level"/>
<evidence type="ECO:0007829" key="15">
    <source>
        <dbReference type="PeptideAtlas" id="A0A8V8TP90"/>
    </source>
</evidence>
<dbReference type="SUPFAM" id="SSF50729">
    <property type="entry name" value="PH domain-like"/>
    <property type="match status" value="1"/>
</dbReference>
<evidence type="ECO:0000256" key="1">
    <source>
        <dbReference type="ARBA" id="ARBA00004370"/>
    </source>
</evidence>